<organism evidence="2 3">
    <name type="scientific">Apiospora phragmitis</name>
    <dbReference type="NCBI Taxonomy" id="2905665"/>
    <lineage>
        <taxon>Eukaryota</taxon>
        <taxon>Fungi</taxon>
        <taxon>Dikarya</taxon>
        <taxon>Ascomycota</taxon>
        <taxon>Pezizomycotina</taxon>
        <taxon>Sordariomycetes</taxon>
        <taxon>Xylariomycetidae</taxon>
        <taxon>Amphisphaeriales</taxon>
        <taxon>Apiosporaceae</taxon>
        <taxon>Apiospora</taxon>
    </lineage>
</organism>
<name>A0ABR1VQ06_9PEZI</name>
<dbReference type="RefSeq" id="XP_066717806.1">
    <property type="nucleotide sequence ID" value="XM_066855639.1"/>
</dbReference>
<accession>A0ABR1VQ06</accession>
<protein>
    <submittedName>
        <fullName evidence="2">Uncharacterized protein</fullName>
    </submittedName>
</protein>
<feature type="region of interest" description="Disordered" evidence="1">
    <location>
        <begin position="53"/>
        <end position="81"/>
    </location>
</feature>
<evidence type="ECO:0000256" key="1">
    <source>
        <dbReference type="SAM" id="MobiDB-lite"/>
    </source>
</evidence>
<proteinExistence type="predicted"/>
<evidence type="ECO:0000313" key="2">
    <source>
        <dbReference type="EMBL" id="KAK8073331.1"/>
    </source>
</evidence>
<dbReference type="Proteomes" id="UP001480595">
    <property type="component" value="Unassembled WGS sequence"/>
</dbReference>
<dbReference type="GeneID" id="92088702"/>
<reference evidence="2 3" key="1">
    <citation type="submission" date="2023-01" db="EMBL/GenBank/DDBJ databases">
        <title>Analysis of 21 Apiospora genomes using comparative genomics revels a genus with tremendous synthesis potential of carbohydrate active enzymes and secondary metabolites.</title>
        <authorList>
            <person name="Sorensen T."/>
        </authorList>
    </citation>
    <scope>NUCLEOTIDE SEQUENCE [LARGE SCALE GENOMIC DNA]</scope>
    <source>
        <strain evidence="2 3">CBS 135458</strain>
    </source>
</reference>
<keyword evidence="3" id="KW-1185">Reference proteome</keyword>
<evidence type="ECO:0000313" key="3">
    <source>
        <dbReference type="Proteomes" id="UP001480595"/>
    </source>
</evidence>
<gene>
    <name evidence="2" type="ORF">PG994_004230</name>
</gene>
<sequence length="147" mass="17272">MSDYTERKTQLNAPEDWETWNRNFTTIAKSLNLWVEIRGRKRWQKPPVFPQEHTFRTELPPDPSAPATDAEGAAIRTPSATVVTNENRPLTRNEHTRYIDTITIYRLQHNQFTLQISNKTKLTEYINNTVSDSLKNNHYLVNEEIHH</sequence>
<dbReference type="EMBL" id="JAQQWL010000005">
    <property type="protein sequence ID" value="KAK8073331.1"/>
    <property type="molecule type" value="Genomic_DNA"/>
</dbReference>
<comment type="caution">
    <text evidence="2">The sequence shown here is derived from an EMBL/GenBank/DDBJ whole genome shotgun (WGS) entry which is preliminary data.</text>
</comment>